<reference evidence="2 3" key="1">
    <citation type="journal article" date="2020" name="Nat. Commun.">
        <title>Genome of Tripterygium wilfordii and identification of cytochrome P450 involved in triptolide biosynthesis.</title>
        <authorList>
            <person name="Tu L."/>
            <person name="Su P."/>
            <person name="Zhang Z."/>
            <person name="Gao L."/>
            <person name="Wang J."/>
            <person name="Hu T."/>
            <person name="Zhou J."/>
            <person name="Zhang Y."/>
            <person name="Zhao Y."/>
            <person name="Liu Y."/>
            <person name="Song Y."/>
            <person name="Tong Y."/>
            <person name="Lu Y."/>
            <person name="Yang J."/>
            <person name="Xu C."/>
            <person name="Jia M."/>
            <person name="Peters R.J."/>
            <person name="Huang L."/>
            <person name="Gao W."/>
        </authorList>
    </citation>
    <scope>NUCLEOTIDE SEQUENCE [LARGE SCALE GENOMIC DNA]</scope>
    <source>
        <strain evidence="3">cv. XIE 37</strain>
        <tissue evidence="2">Leaf</tissue>
    </source>
</reference>
<dbReference type="EMBL" id="JAAARO010000007">
    <property type="protein sequence ID" value="KAF5745008.1"/>
    <property type="molecule type" value="Genomic_DNA"/>
</dbReference>
<sequence length="270" mass="30908">MSSGGISLWQTPAYGFSPSSCTADRLQNCLGKTPKTQCNFRGDKTPEYLPLKPPPPWASEMRLLSLCFWKQVSIFSISNFIKNTLCRLYITGIPSTKEMGSSLQVEATNECSGMSLLDLPELTLECILERLPPSGLCSMADVCMSLRERCVSNHLWEKHMKQKWGRLMGPAAHREWQWYLASRDSVNLGQGRQRGLMKLLSIVWPFWWVRSRIVDSTNNSKRRSYLPVDSIMSWYLALETGKFWFPAQVYNRENGHVGFIQLYCLAMMLS</sequence>
<organism evidence="2 3">
    <name type="scientific">Tripterygium wilfordii</name>
    <name type="common">Thunder God vine</name>
    <dbReference type="NCBI Taxonomy" id="458696"/>
    <lineage>
        <taxon>Eukaryota</taxon>
        <taxon>Viridiplantae</taxon>
        <taxon>Streptophyta</taxon>
        <taxon>Embryophyta</taxon>
        <taxon>Tracheophyta</taxon>
        <taxon>Spermatophyta</taxon>
        <taxon>Magnoliopsida</taxon>
        <taxon>eudicotyledons</taxon>
        <taxon>Gunneridae</taxon>
        <taxon>Pentapetalae</taxon>
        <taxon>rosids</taxon>
        <taxon>fabids</taxon>
        <taxon>Celastrales</taxon>
        <taxon>Celastraceae</taxon>
        <taxon>Tripterygium</taxon>
    </lineage>
</organism>
<evidence type="ECO:0000313" key="3">
    <source>
        <dbReference type="Proteomes" id="UP000593562"/>
    </source>
</evidence>
<dbReference type="InParanoid" id="A0A7J7DFF4"/>
<dbReference type="SMART" id="SM00256">
    <property type="entry name" value="FBOX"/>
    <property type="match status" value="1"/>
</dbReference>
<protein>
    <submittedName>
        <fullName evidence="2">F-box family protein isoform 2</fullName>
    </submittedName>
</protein>
<dbReference type="PROSITE" id="PS50181">
    <property type="entry name" value="FBOX"/>
    <property type="match status" value="1"/>
</dbReference>
<comment type="caution">
    <text evidence="2">The sequence shown here is derived from an EMBL/GenBank/DDBJ whole genome shotgun (WGS) entry which is preliminary data.</text>
</comment>
<evidence type="ECO:0000259" key="1">
    <source>
        <dbReference type="PROSITE" id="PS50181"/>
    </source>
</evidence>
<gene>
    <name evidence="2" type="ORF">HS088_TW07G00589</name>
</gene>
<dbReference type="SUPFAM" id="SSF81383">
    <property type="entry name" value="F-box domain"/>
    <property type="match status" value="1"/>
</dbReference>
<feature type="domain" description="F-box" evidence="1">
    <location>
        <begin position="113"/>
        <end position="159"/>
    </location>
</feature>
<dbReference type="Gene3D" id="1.20.1280.50">
    <property type="match status" value="1"/>
</dbReference>
<dbReference type="AlphaFoldDB" id="A0A7J7DFF4"/>
<keyword evidence="3" id="KW-1185">Reference proteome</keyword>
<dbReference type="Proteomes" id="UP000593562">
    <property type="component" value="Unassembled WGS sequence"/>
</dbReference>
<dbReference type="InterPro" id="IPR001810">
    <property type="entry name" value="F-box_dom"/>
</dbReference>
<proteinExistence type="predicted"/>
<dbReference type="PANTHER" id="PTHR31482:SF2">
    <property type="entry name" value="F-BOX DOMAIN-CONTAINING PROTEIN"/>
    <property type="match status" value="1"/>
</dbReference>
<dbReference type="InterPro" id="IPR036047">
    <property type="entry name" value="F-box-like_dom_sf"/>
</dbReference>
<evidence type="ECO:0000313" key="2">
    <source>
        <dbReference type="EMBL" id="KAF5745008.1"/>
    </source>
</evidence>
<accession>A0A7J7DFF4</accession>
<dbReference type="PANTHER" id="PTHR31482">
    <property type="entry name" value="ESTS AU081301(E20138)"/>
    <property type="match status" value="1"/>
</dbReference>
<name>A0A7J7DFF4_TRIWF</name>
<dbReference type="Pfam" id="PF12937">
    <property type="entry name" value="F-box-like"/>
    <property type="match status" value="1"/>
</dbReference>